<evidence type="ECO:0000313" key="6">
    <source>
        <dbReference type="Proteomes" id="UP000193928"/>
    </source>
</evidence>
<evidence type="ECO:0000313" key="1">
    <source>
        <dbReference type="EMBL" id="KQH75158.1"/>
    </source>
</evidence>
<dbReference type="EMBL" id="LKTM01000385">
    <property type="protein sequence ID" value="KQH75158.1"/>
    <property type="molecule type" value="Genomic_DNA"/>
</dbReference>
<evidence type="ECO:0000313" key="5">
    <source>
        <dbReference type="Proteomes" id="UP000093757"/>
    </source>
</evidence>
<dbReference type="EMBL" id="LQOY01000050">
    <property type="protein sequence ID" value="ORV92261.1"/>
    <property type="molecule type" value="Genomic_DNA"/>
</dbReference>
<dbReference type="Proteomes" id="UP000093757">
    <property type="component" value="Unassembled WGS sequence"/>
</dbReference>
<protein>
    <submittedName>
        <fullName evidence="1">Uncharacterized protein</fullName>
    </submittedName>
</protein>
<reference evidence="2 5" key="3">
    <citation type="submission" date="2016-06" db="EMBL/GenBank/DDBJ databases">
        <authorList>
            <person name="Kjaerup R.B."/>
            <person name="Dalgaard T.S."/>
            <person name="Juul-Madsen H.R."/>
        </authorList>
    </citation>
    <scope>NUCLEOTIDE SEQUENCE [LARGE SCALE GENOMIC DNA]</scope>
    <source>
        <strain evidence="2 5">1245752.6</strain>
    </source>
</reference>
<accession>A0A0Q2QSZ2</accession>
<evidence type="ECO:0000313" key="4">
    <source>
        <dbReference type="Proteomes" id="UP000051677"/>
    </source>
</evidence>
<evidence type="ECO:0000313" key="2">
    <source>
        <dbReference type="EMBL" id="OBS02367.1"/>
    </source>
</evidence>
<dbReference type="Proteomes" id="UP000051677">
    <property type="component" value="Unassembled WGS sequence"/>
</dbReference>
<gene>
    <name evidence="2" type="ORF">A9W98_15275</name>
    <name evidence="1" type="ORF">AO501_22795</name>
    <name evidence="3" type="ORF">AWC08_19850</name>
</gene>
<sequence length="108" mass="10730">MRMVCQAIAMGMAQRQVRSMRSRVLQGAAGDACGDVQDAVTESGDLDAGQAGIVSEADESAPGDQIGSGEGCLEPGGFGPKGLAGQVAKAGGLQFADAVFYAGVLAVP</sequence>
<dbReference type="AlphaFoldDB" id="A0A0Q2QSZ2"/>
<keyword evidence="6" id="KW-1185">Reference proteome</keyword>
<proteinExistence type="predicted"/>
<evidence type="ECO:0000313" key="3">
    <source>
        <dbReference type="EMBL" id="ORV92261.1"/>
    </source>
</evidence>
<reference evidence="1 4" key="1">
    <citation type="submission" date="2015-10" db="EMBL/GenBank/DDBJ databases">
        <title>Mycobacterium gordonae draft genome assembly.</title>
        <authorList>
            <person name="Ustinova V."/>
            <person name="Smirnova T."/>
            <person name="Blagodatskikh K."/>
            <person name="Varlamov D."/>
            <person name="Larionova E."/>
            <person name="Chernousova L."/>
        </authorList>
    </citation>
    <scope>NUCLEOTIDE SEQUENCE [LARGE SCALE GENOMIC DNA]</scope>
    <source>
        <strain evidence="1 4">CTRI 14-8773</strain>
    </source>
</reference>
<name>A0A0Q2QSZ2_MYCGO</name>
<dbReference type="EMBL" id="MAEM01000193">
    <property type="protein sequence ID" value="OBS02367.1"/>
    <property type="molecule type" value="Genomic_DNA"/>
</dbReference>
<organism evidence="1 4">
    <name type="scientific">Mycobacterium gordonae</name>
    <dbReference type="NCBI Taxonomy" id="1778"/>
    <lineage>
        <taxon>Bacteria</taxon>
        <taxon>Bacillati</taxon>
        <taxon>Actinomycetota</taxon>
        <taxon>Actinomycetes</taxon>
        <taxon>Mycobacteriales</taxon>
        <taxon>Mycobacteriaceae</taxon>
        <taxon>Mycobacterium</taxon>
    </lineage>
</organism>
<dbReference type="Proteomes" id="UP000193928">
    <property type="component" value="Unassembled WGS sequence"/>
</dbReference>
<reference evidence="3 6" key="2">
    <citation type="submission" date="2016-01" db="EMBL/GenBank/DDBJ databases">
        <title>The new phylogeny of the genus Mycobacterium.</title>
        <authorList>
            <person name="Tarcisio F."/>
            <person name="Conor M."/>
            <person name="Antonella G."/>
            <person name="Elisabetta G."/>
            <person name="Giulia F.S."/>
            <person name="Sara T."/>
            <person name="Anna F."/>
            <person name="Clotilde B."/>
            <person name="Roberto B."/>
            <person name="Veronica D.S."/>
            <person name="Fabio R."/>
            <person name="Monica P."/>
            <person name="Olivier J."/>
            <person name="Enrico T."/>
            <person name="Nicola S."/>
        </authorList>
    </citation>
    <scope>NUCLEOTIDE SEQUENCE [LARGE SCALE GENOMIC DNA]</scope>
    <source>
        <strain evidence="3 6">DSM 44160</strain>
    </source>
</reference>
<comment type="caution">
    <text evidence="1">The sequence shown here is derived from an EMBL/GenBank/DDBJ whole genome shotgun (WGS) entry which is preliminary data.</text>
</comment>